<dbReference type="InterPro" id="IPR057746">
    <property type="entry name" value="CpnT-like_N"/>
</dbReference>
<evidence type="ECO:0000313" key="3">
    <source>
        <dbReference type="EMBL" id="UXY24144.1"/>
    </source>
</evidence>
<feature type="compositionally biased region" description="Basic and acidic residues" evidence="1">
    <location>
        <begin position="340"/>
        <end position="351"/>
    </location>
</feature>
<dbReference type="RefSeq" id="WP_263234375.1">
    <property type="nucleotide sequence ID" value="NZ_CP106793.1"/>
</dbReference>
<gene>
    <name evidence="3" type="ORF">N8I84_39755</name>
</gene>
<feature type="region of interest" description="Disordered" evidence="1">
    <location>
        <begin position="465"/>
        <end position="494"/>
    </location>
</feature>
<feature type="compositionally biased region" description="Basic and acidic residues" evidence="1">
    <location>
        <begin position="386"/>
        <end position="402"/>
    </location>
</feature>
<feature type="region of interest" description="Disordered" evidence="1">
    <location>
        <begin position="331"/>
        <end position="416"/>
    </location>
</feature>
<organism evidence="3 4">
    <name type="scientific">Streptomyces cynarae</name>
    <dbReference type="NCBI Taxonomy" id="2981134"/>
    <lineage>
        <taxon>Bacteria</taxon>
        <taxon>Bacillati</taxon>
        <taxon>Actinomycetota</taxon>
        <taxon>Actinomycetes</taxon>
        <taxon>Kitasatosporales</taxon>
        <taxon>Streptomycetaceae</taxon>
        <taxon>Streptomyces</taxon>
    </lineage>
</organism>
<reference evidence="3" key="1">
    <citation type="submission" date="2022-10" db="EMBL/GenBank/DDBJ databases">
        <authorList>
            <person name="Mo P."/>
        </authorList>
    </citation>
    <scope>NUCLEOTIDE SEQUENCE</scope>
    <source>
        <strain evidence="3">HUAS 13-4</strain>
    </source>
</reference>
<feature type="compositionally biased region" description="Acidic residues" evidence="1">
    <location>
        <begin position="373"/>
        <end position="384"/>
    </location>
</feature>
<protein>
    <recommendedName>
        <fullName evidence="2">Outer membrane channel protein CpnT-like N-terminal domain-containing protein</fullName>
    </recommendedName>
</protein>
<evidence type="ECO:0000256" key="1">
    <source>
        <dbReference type="SAM" id="MobiDB-lite"/>
    </source>
</evidence>
<keyword evidence="4" id="KW-1185">Reference proteome</keyword>
<accession>A0ABY6EBW4</accession>
<feature type="domain" description="Outer membrane channel protein CpnT-like N-terminal" evidence="2">
    <location>
        <begin position="145"/>
        <end position="266"/>
    </location>
</feature>
<name>A0ABY6EBW4_9ACTN</name>
<sequence length="494" mass="50877">MSRPADGGGSGGPINLYPEDLYSVGLHFASGQDTIDSIASTLNAALQNAGGMAGNDDYGHKFGAKYDPAAKALFTALSASARAIGQASTALVTTANNFLKADHHSNAKAGGSGPDQFSPPGVFTDVTYPDPASAIGPGDSSMPDAIAKYWPNGHQDKLRAAADAYRTASTAIDTLGAGLHRHVLAITENNSDDSIDAMAEFWSKIWQDGQGGGKAPLSTAKHACDELAKACDSFAQAIDDAHSQTESKMAEAGIAIGLTTAAGVLLTVFTGGGSDAAAGALDATEAAAILGDVEVTLDSAVTSIGTEMIADIEISLQAAAEGVPEIEAVDAETTEVSQVLERELAETEAREPAGVGGRGGGGGGGDEPPTGGGDDEPPADDSGDEGLPKSYEEKSKAVRDVMSDDQGNLVGEEDAKGVRMVTEEELQQARQKLFERLGEPEIKATPKGNIEVWRLSDDPPSTVTYRPFSKSGGPTIDMNDVDGLDAKRLHIPQH</sequence>
<evidence type="ECO:0000259" key="2">
    <source>
        <dbReference type="Pfam" id="PF25547"/>
    </source>
</evidence>
<proteinExistence type="predicted"/>
<dbReference type="EMBL" id="CP106793">
    <property type="protein sequence ID" value="UXY24144.1"/>
    <property type="molecule type" value="Genomic_DNA"/>
</dbReference>
<dbReference type="Pfam" id="PF25547">
    <property type="entry name" value="WXG100_2"/>
    <property type="match status" value="1"/>
</dbReference>
<feature type="compositionally biased region" description="Gly residues" evidence="1">
    <location>
        <begin position="354"/>
        <end position="372"/>
    </location>
</feature>
<evidence type="ECO:0000313" key="4">
    <source>
        <dbReference type="Proteomes" id="UP001061298"/>
    </source>
</evidence>
<dbReference type="Proteomes" id="UP001061298">
    <property type="component" value="Chromosome"/>
</dbReference>